<dbReference type="PROSITE" id="PS51402">
    <property type="entry name" value="CATALASE_3"/>
    <property type="match status" value="1"/>
</dbReference>
<organism evidence="5">
    <name type="scientific">Singulisphaera sp. Ch08</name>
    <dbReference type="NCBI Taxonomy" id="3120278"/>
    <lineage>
        <taxon>Bacteria</taxon>
        <taxon>Pseudomonadati</taxon>
        <taxon>Planctomycetota</taxon>
        <taxon>Planctomycetia</taxon>
        <taxon>Isosphaerales</taxon>
        <taxon>Isosphaeraceae</taxon>
        <taxon>Singulisphaera</taxon>
    </lineage>
</organism>
<dbReference type="InterPro" id="IPR024168">
    <property type="entry name" value="Catalase_SrpA-type_pred"/>
</dbReference>
<evidence type="ECO:0000256" key="1">
    <source>
        <dbReference type="PIRNR" id="PIRNR000296"/>
    </source>
</evidence>
<dbReference type="GO" id="GO:0004096">
    <property type="term" value="F:catalase activity"/>
    <property type="evidence" value="ECO:0007669"/>
    <property type="project" value="InterPro"/>
</dbReference>
<comment type="cofactor">
    <cofactor evidence="1">
        <name>heme</name>
        <dbReference type="ChEBI" id="CHEBI:30413"/>
    </cofactor>
</comment>
<accession>A0AAU7CBD2</accession>
<evidence type="ECO:0000259" key="4">
    <source>
        <dbReference type="SMART" id="SM01060"/>
    </source>
</evidence>
<feature type="binding site" description="axial binding residue" evidence="3">
    <location>
        <position position="320"/>
    </location>
    <ligand>
        <name>heme</name>
        <dbReference type="ChEBI" id="CHEBI:30413"/>
    </ligand>
    <ligandPart>
        <name>Fe</name>
        <dbReference type="ChEBI" id="CHEBI:18248"/>
    </ligandPart>
</feature>
<dbReference type="EC" id="1.11.1.-" evidence="1"/>
<dbReference type="GO" id="GO:0042542">
    <property type="term" value="P:response to hydrogen peroxide"/>
    <property type="evidence" value="ECO:0007669"/>
    <property type="project" value="TreeGrafter"/>
</dbReference>
<dbReference type="GO" id="GO:0020037">
    <property type="term" value="F:heme binding"/>
    <property type="evidence" value="ECO:0007669"/>
    <property type="project" value="InterPro"/>
</dbReference>
<dbReference type="Pfam" id="PF00199">
    <property type="entry name" value="Catalase"/>
    <property type="match status" value="1"/>
</dbReference>
<name>A0AAU7CBD2_9BACT</name>
<comment type="function">
    <text evidence="1">Has an organic peroxide-dependent peroxidase activity.</text>
</comment>
<sequence length="328" mass="35357">MTREFQRRDVLKAMAAVSLLGIGADDPKGLPEQIVDTMNEIFGRHPGFRAFHAKGVVCEGDFTPSAAATTLSKAPHLRGPVKTTVRFSDGTGLPDVPDGFPDAGPRGMAVRFHLSEGGVTDIVTNAFNGFPVSDGEEFLAFFRAIAATKPGSPKPTPLDKFLGDHPKALKVVTAPKPVPASFVTEPYFAVHAFRFTNAEGKSRFGRYQFLPVAETKFLAAEEAAKKGPSFLIDELTERLAKGPAALRLVVQLAADGDVTDDATVVWPEDRPVVELGVLSITGRVADQDAAQRRLGVDPLRLVDGIEASDDPLLELRSGVYAVSRRRRR</sequence>
<dbReference type="InterPro" id="IPR011614">
    <property type="entry name" value="Catalase_core"/>
</dbReference>
<feature type="active site" evidence="2">
    <location>
        <position position="52"/>
    </location>
</feature>
<dbReference type="RefSeq" id="WP_406695283.1">
    <property type="nucleotide sequence ID" value="NZ_CP155447.1"/>
</dbReference>
<dbReference type="GO" id="GO:0005737">
    <property type="term" value="C:cytoplasm"/>
    <property type="evidence" value="ECO:0007669"/>
    <property type="project" value="TreeGrafter"/>
</dbReference>
<protein>
    <recommendedName>
        <fullName evidence="1">Catalase-related peroxidase</fullName>
        <ecNumber evidence="1">1.11.1.-</ecNumber>
    </recommendedName>
</protein>
<gene>
    <name evidence="5" type="ORF">V5E97_30055</name>
</gene>
<dbReference type="PIRSF" id="PIRSF000296">
    <property type="entry name" value="SrpA"/>
    <property type="match status" value="1"/>
</dbReference>
<dbReference type="InterPro" id="IPR018028">
    <property type="entry name" value="Catalase"/>
</dbReference>
<dbReference type="SMART" id="SM01060">
    <property type="entry name" value="Catalase"/>
    <property type="match status" value="1"/>
</dbReference>
<dbReference type="AlphaFoldDB" id="A0AAU7CBD2"/>
<dbReference type="GO" id="GO:0046872">
    <property type="term" value="F:metal ion binding"/>
    <property type="evidence" value="ECO:0007669"/>
    <property type="project" value="UniProtKB-KW"/>
</dbReference>
<reference evidence="5" key="1">
    <citation type="submission" date="2024-05" db="EMBL/GenBank/DDBJ databases">
        <title>Planctomycetes of the genus Singulisphaera possess chitinolytic capabilities.</title>
        <authorList>
            <person name="Ivanova A."/>
        </authorList>
    </citation>
    <scope>NUCLEOTIDE SEQUENCE</scope>
    <source>
        <strain evidence="5">Ch08T</strain>
    </source>
</reference>
<dbReference type="PRINTS" id="PR00067">
    <property type="entry name" value="CATALASE"/>
</dbReference>
<evidence type="ECO:0000256" key="2">
    <source>
        <dbReference type="PIRSR" id="PIRSR000296-1"/>
    </source>
</evidence>
<keyword evidence="1 3" id="KW-0479">Metal-binding</keyword>
<feature type="domain" description="Catalase core" evidence="4">
    <location>
        <begin position="6"/>
        <end position="328"/>
    </location>
</feature>
<dbReference type="GO" id="GO:0042744">
    <property type="term" value="P:hydrogen peroxide catabolic process"/>
    <property type="evidence" value="ECO:0007669"/>
    <property type="project" value="TreeGrafter"/>
</dbReference>
<dbReference type="Gene3D" id="2.40.180.10">
    <property type="entry name" value="Catalase core domain"/>
    <property type="match status" value="1"/>
</dbReference>
<dbReference type="Gene3D" id="1.20.1280.120">
    <property type="match status" value="1"/>
</dbReference>
<dbReference type="SUPFAM" id="SSF56634">
    <property type="entry name" value="Heme-dependent catalase-like"/>
    <property type="match status" value="1"/>
</dbReference>
<keyword evidence="1 3" id="KW-0349">Heme</keyword>
<keyword evidence="1" id="KW-0560">Oxidoreductase</keyword>
<dbReference type="EMBL" id="CP155447">
    <property type="protein sequence ID" value="XBH02541.1"/>
    <property type="molecule type" value="Genomic_DNA"/>
</dbReference>
<proteinExistence type="inferred from homology"/>
<comment type="similarity">
    <text evidence="1">Belongs to the catalase family.</text>
</comment>
<evidence type="ECO:0000256" key="3">
    <source>
        <dbReference type="PIRSR" id="PIRSR000296-2"/>
    </source>
</evidence>
<dbReference type="CDD" id="cd08153">
    <property type="entry name" value="srpA_like"/>
    <property type="match status" value="1"/>
</dbReference>
<keyword evidence="1 5" id="KW-0575">Peroxidase</keyword>
<dbReference type="InterPro" id="IPR020835">
    <property type="entry name" value="Catalase_sf"/>
</dbReference>
<evidence type="ECO:0000313" key="5">
    <source>
        <dbReference type="EMBL" id="XBH02541.1"/>
    </source>
</evidence>
<dbReference type="PANTHER" id="PTHR11465">
    <property type="entry name" value="CATALASE"/>
    <property type="match status" value="1"/>
</dbReference>
<keyword evidence="1 3" id="KW-0408">Iron</keyword>
<dbReference type="PANTHER" id="PTHR11465:SF62">
    <property type="entry name" value="CATALASE T"/>
    <property type="match status" value="1"/>
</dbReference>